<dbReference type="Proteomes" id="UP000188998">
    <property type="component" value="Unassembled WGS sequence"/>
</dbReference>
<dbReference type="EMBL" id="MLAB01000088">
    <property type="protein sequence ID" value="OOF68716.1"/>
    <property type="molecule type" value="Genomic_DNA"/>
</dbReference>
<feature type="non-terminal residue" evidence="1">
    <location>
        <position position="134"/>
    </location>
</feature>
<name>A0AAJ3K2U6_9PAST</name>
<protein>
    <submittedName>
        <fullName evidence="1">Phage tail protein</fullName>
    </submittedName>
</protein>
<gene>
    <name evidence="1" type="ORF">BKG90_12170</name>
</gene>
<organism evidence="1 2">
    <name type="scientific">Rodentibacter caecimuris</name>
    <dbReference type="NCBI Taxonomy" id="1796644"/>
    <lineage>
        <taxon>Bacteria</taxon>
        <taxon>Pseudomonadati</taxon>
        <taxon>Pseudomonadota</taxon>
        <taxon>Gammaproteobacteria</taxon>
        <taxon>Pasteurellales</taxon>
        <taxon>Pasteurellaceae</taxon>
        <taxon>Rodentibacter</taxon>
    </lineage>
</organism>
<reference evidence="1 2" key="1">
    <citation type="submission" date="2016-10" db="EMBL/GenBank/DDBJ databases">
        <title>Rodentibacter gen. nov. and new species.</title>
        <authorList>
            <person name="Christensen H."/>
        </authorList>
    </citation>
    <scope>NUCLEOTIDE SEQUENCE [LARGE SCALE GENOMIC DNA]</scope>
    <source>
        <strain evidence="1 2">199137021</strain>
    </source>
</reference>
<proteinExistence type="predicted"/>
<keyword evidence="2" id="KW-1185">Reference proteome</keyword>
<evidence type="ECO:0000313" key="1">
    <source>
        <dbReference type="EMBL" id="OOF68716.1"/>
    </source>
</evidence>
<sequence>MEIMAIYFKDGFFNDDFGGFVPEGAIEISEEKYIELLEGQEQGKQIISDKQGTPVLLEPQPSPAHELKDGEWIISKTKITALTTQRKTTLLQRIADKTDQFKMQYLQGYSQAEIDSFYRQEREARNELPEMILT</sequence>
<accession>A0AAJ3K2U6</accession>
<evidence type="ECO:0000313" key="2">
    <source>
        <dbReference type="Proteomes" id="UP000188998"/>
    </source>
</evidence>
<comment type="caution">
    <text evidence="1">The sequence shown here is derived from an EMBL/GenBank/DDBJ whole genome shotgun (WGS) entry which is preliminary data.</text>
</comment>
<dbReference type="AlphaFoldDB" id="A0AAJ3K2U6"/>